<comment type="similarity">
    <text evidence="1">Belongs to the GSP E family.</text>
</comment>
<dbReference type="AlphaFoldDB" id="A0A517Y5E9"/>
<organism evidence="5 6">
    <name type="scientific">Anatilimnocola aggregata</name>
    <dbReference type="NCBI Taxonomy" id="2528021"/>
    <lineage>
        <taxon>Bacteria</taxon>
        <taxon>Pseudomonadati</taxon>
        <taxon>Planctomycetota</taxon>
        <taxon>Planctomycetia</taxon>
        <taxon>Pirellulales</taxon>
        <taxon>Pirellulaceae</taxon>
        <taxon>Anatilimnocola</taxon>
    </lineage>
</organism>
<dbReference type="InterPro" id="IPR001482">
    <property type="entry name" value="T2SS/T4SS_dom"/>
</dbReference>
<dbReference type="SUPFAM" id="SSF52540">
    <property type="entry name" value="P-loop containing nucleoside triphosphate hydrolases"/>
    <property type="match status" value="1"/>
</dbReference>
<dbReference type="GO" id="GO:0016887">
    <property type="term" value="F:ATP hydrolysis activity"/>
    <property type="evidence" value="ECO:0007669"/>
    <property type="project" value="TreeGrafter"/>
</dbReference>
<dbReference type="InterPro" id="IPR027417">
    <property type="entry name" value="P-loop_NTPase"/>
</dbReference>
<dbReference type="PANTHER" id="PTHR30258">
    <property type="entry name" value="TYPE II SECRETION SYSTEM PROTEIN GSPE-RELATED"/>
    <property type="match status" value="1"/>
</dbReference>
<evidence type="ECO:0000259" key="4">
    <source>
        <dbReference type="PROSITE" id="PS00662"/>
    </source>
</evidence>
<dbReference type="SMART" id="SM00382">
    <property type="entry name" value="AAA"/>
    <property type="match status" value="1"/>
</dbReference>
<accession>A0A517Y5E9</accession>
<protein>
    <submittedName>
        <fullName evidence="5">Type II secretion system protein E</fullName>
    </submittedName>
</protein>
<evidence type="ECO:0000313" key="6">
    <source>
        <dbReference type="Proteomes" id="UP000315017"/>
    </source>
</evidence>
<name>A0A517Y5E9_9BACT</name>
<dbReference type="PROSITE" id="PS00662">
    <property type="entry name" value="T2SP_E"/>
    <property type="match status" value="1"/>
</dbReference>
<dbReference type="GO" id="GO:0005524">
    <property type="term" value="F:ATP binding"/>
    <property type="evidence" value="ECO:0007669"/>
    <property type="project" value="UniProtKB-KW"/>
</dbReference>
<dbReference type="CDD" id="cd01129">
    <property type="entry name" value="PulE-GspE-like"/>
    <property type="match status" value="1"/>
</dbReference>
<evidence type="ECO:0000256" key="2">
    <source>
        <dbReference type="ARBA" id="ARBA00022741"/>
    </source>
</evidence>
<keyword evidence="3" id="KW-0067">ATP-binding</keyword>
<reference evidence="5 6" key="1">
    <citation type="submission" date="2019-02" db="EMBL/GenBank/DDBJ databases">
        <title>Deep-cultivation of Planctomycetes and their phenomic and genomic characterization uncovers novel biology.</title>
        <authorList>
            <person name="Wiegand S."/>
            <person name="Jogler M."/>
            <person name="Boedeker C."/>
            <person name="Pinto D."/>
            <person name="Vollmers J."/>
            <person name="Rivas-Marin E."/>
            <person name="Kohn T."/>
            <person name="Peeters S.H."/>
            <person name="Heuer A."/>
            <person name="Rast P."/>
            <person name="Oberbeckmann S."/>
            <person name="Bunk B."/>
            <person name="Jeske O."/>
            <person name="Meyerdierks A."/>
            <person name="Storesund J.E."/>
            <person name="Kallscheuer N."/>
            <person name="Luecker S."/>
            <person name="Lage O.M."/>
            <person name="Pohl T."/>
            <person name="Merkel B.J."/>
            <person name="Hornburger P."/>
            <person name="Mueller R.-W."/>
            <person name="Bruemmer F."/>
            <person name="Labrenz M."/>
            <person name="Spormann A.M."/>
            <person name="Op den Camp H."/>
            <person name="Overmann J."/>
            <person name="Amann R."/>
            <person name="Jetten M.S.M."/>
            <person name="Mascher T."/>
            <person name="Medema M.H."/>
            <person name="Devos D.P."/>
            <person name="Kaster A.-K."/>
            <person name="Ovreas L."/>
            <person name="Rohde M."/>
            <person name="Galperin M.Y."/>
            <person name="Jogler C."/>
        </authorList>
    </citation>
    <scope>NUCLEOTIDE SEQUENCE [LARGE SCALE GENOMIC DNA]</scope>
    <source>
        <strain evidence="5 6">ETA_A8</strain>
    </source>
</reference>
<proteinExistence type="inferred from homology"/>
<dbReference type="Pfam" id="PF00437">
    <property type="entry name" value="T2SSE"/>
    <property type="match status" value="1"/>
</dbReference>
<dbReference type="PANTHER" id="PTHR30258:SF2">
    <property type="entry name" value="COMG OPERON PROTEIN 1"/>
    <property type="match status" value="1"/>
</dbReference>
<keyword evidence="2" id="KW-0547">Nucleotide-binding</keyword>
<dbReference type="Gene3D" id="3.40.50.300">
    <property type="entry name" value="P-loop containing nucleotide triphosphate hydrolases"/>
    <property type="match status" value="1"/>
</dbReference>
<dbReference type="Proteomes" id="UP000315017">
    <property type="component" value="Chromosome"/>
</dbReference>
<evidence type="ECO:0000256" key="1">
    <source>
        <dbReference type="ARBA" id="ARBA00006611"/>
    </source>
</evidence>
<dbReference type="GO" id="GO:0005886">
    <property type="term" value="C:plasma membrane"/>
    <property type="evidence" value="ECO:0007669"/>
    <property type="project" value="TreeGrafter"/>
</dbReference>
<dbReference type="OrthoDB" id="244550at2"/>
<dbReference type="EMBL" id="CP036274">
    <property type="protein sequence ID" value="QDU25426.1"/>
    <property type="molecule type" value="Genomic_DNA"/>
</dbReference>
<sequence>MNQLTADSQSITFRERRLPDLKLGECNPQQAVQRIIDLAADTHASDLFLLTEEGSLTVAVRLHGQLEPVAVVSKEQGRFLINYIKAEAGIDIAERRRPLEGRWIIERDEGRIDLRINIIPTLFGEDLTARLLDRKVGLKTLDNLGLSDGEFAKLSSLLTSPSGLILVTGPTGTGKTTTLYACIQHLDNGSRKINTLEDPVEYAISGIRQSQANPKLGVDFPELLRNILRQAPDVIMIGEVRDEETAHTAVRAANSGHLVLATLHAPVAAGAVQSMLALGANPFFLSSSLLGVVAQRLLRTLCLTCRTAYDVSDSPETFAEIASFLQAGQGSYIYGPRGCEECGQQGYRGRVGVFEIMTMNRQLRRMILDGSGADDIQRAAIASGMIEFRRGAMLKVAQGITSTEEVLQELPAEYLGLEF</sequence>
<evidence type="ECO:0000256" key="3">
    <source>
        <dbReference type="ARBA" id="ARBA00022840"/>
    </source>
</evidence>
<dbReference type="RefSeq" id="WP_145084355.1">
    <property type="nucleotide sequence ID" value="NZ_CP036274.1"/>
</dbReference>
<feature type="domain" description="Bacterial type II secretion system protein E" evidence="4">
    <location>
        <begin position="228"/>
        <end position="242"/>
    </location>
</feature>
<keyword evidence="6" id="KW-1185">Reference proteome</keyword>
<dbReference type="InterPro" id="IPR003593">
    <property type="entry name" value="AAA+_ATPase"/>
</dbReference>
<evidence type="ECO:0000313" key="5">
    <source>
        <dbReference type="EMBL" id="QDU25426.1"/>
    </source>
</evidence>
<dbReference type="KEGG" id="aagg:ETAA8_04940"/>
<gene>
    <name evidence="5" type="primary">epsE_1</name>
    <name evidence="5" type="ORF">ETAA8_04940</name>
</gene>
<dbReference type="Gene3D" id="3.30.450.90">
    <property type="match status" value="1"/>
</dbReference>